<dbReference type="EMBL" id="BARW01007489">
    <property type="protein sequence ID" value="GAI87708.1"/>
    <property type="molecule type" value="Genomic_DNA"/>
</dbReference>
<accession>X1S481</accession>
<dbReference type="AlphaFoldDB" id="X1S481"/>
<dbReference type="InterPro" id="IPR036514">
    <property type="entry name" value="SGNH_hydro_sf"/>
</dbReference>
<name>X1S481_9ZZZZ</name>
<comment type="caution">
    <text evidence="2">The sequence shown here is derived from an EMBL/GenBank/DDBJ whole genome shotgun (WGS) entry which is preliminary data.</text>
</comment>
<reference evidence="2" key="1">
    <citation type="journal article" date="2014" name="Front. Microbiol.">
        <title>High frequency of phylogenetically diverse reductive dehalogenase-homologous genes in deep subseafloor sedimentary metagenomes.</title>
        <authorList>
            <person name="Kawai M."/>
            <person name="Futagami T."/>
            <person name="Toyoda A."/>
            <person name="Takaki Y."/>
            <person name="Nishi S."/>
            <person name="Hori S."/>
            <person name="Arai W."/>
            <person name="Tsubouchi T."/>
            <person name="Morono Y."/>
            <person name="Uchiyama I."/>
            <person name="Ito T."/>
            <person name="Fujiyama A."/>
            <person name="Inagaki F."/>
            <person name="Takami H."/>
        </authorList>
    </citation>
    <scope>NUCLEOTIDE SEQUENCE</scope>
    <source>
        <strain evidence="2">Expedition CK06-06</strain>
    </source>
</reference>
<protein>
    <recommendedName>
        <fullName evidence="1">SGNH hydrolase-type esterase domain-containing protein</fullName>
    </recommendedName>
</protein>
<evidence type="ECO:0000313" key="2">
    <source>
        <dbReference type="EMBL" id="GAI87708.1"/>
    </source>
</evidence>
<dbReference type="SUPFAM" id="SSF52266">
    <property type="entry name" value="SGNH hydrolase"/>
    <property type="match status" value="1"/>
</dbReference>
<gene>
    <name evidence="2" type="ORF">S12H4_15570</name>
</gene>
<dbReference type="Pfam" id="PF13472">
    <property type="entry name" value="Lipase_GDSL_2"/>
    <property type="match status" value="1"/>
</dbReference>
<dbReference type="Gene3D" id="3.40.50.1110">
    <property type="entry name" value="SGNH hydrolase"/>
    <property type="match status" value="1"/>
</dbReference>
<dbReference type="InterPro" id="IPR013830">
    <property type="entry name" value="SGNH_hydro"/>
</dbReference>
<organism evidence="2">
    <name type="scientific">marine sediment metagenome</name>
    <dbReference type="NCBI Taxonomy" id="412755"/>
    <lineage>
        <taxon>unclassified sequences</taxon>
        <taxon>metagenomes</taxon>
        <taxon>ecological metagenomes</taxon>
    </lineage>
</organism>
<evidence type="ECO:0000259" key="1">
    <source>
        <dbReference type="Pfam" id="PF13472"/>
    </source>
</evidence>
<feature type="non-terminal residue" evidence="2">
    <location>
        <position position="330"/>
    </location>
</feature>
<proteinExistence type="predicted"/>
<feature type="domain" description="SGNH hydrolase-type esterase" evidence="1">
    <location>
        <begin position="95"/>
        <end position="177"/>
    </location>
</feature>
<sequence>MNAKPKQPLSIRKKLAFAAIGIVVLWAVCEVGLRLAGIAVFPTTPYADSSYEVEWELKPNFDGTWAGVSIKTNSLGFRDEEIPLDKQPDEFRILCLGDSVTLGYKLEEQQTYVAQLEALLNQQYRQRYFQAINTGVDGYATFQEFHLLRQKGLALKPDLILVCFVLNDVTEQFRTMASLGGVGHYAGAGKKSLTRSMLRVLNKTAVYTAVKLVYLKLEGLRRARLQRIGKWRYRSLDDIYNVAELFKSPLRPEIESAWEFTRTQVLQLSELAHENGIPLLIFVPPYAGQVGEEGLSMRPQRVLARFCLGQEIPFFDLSSGFLANPDPEAL</sequence>